<dbReference type="Proteomes" id="UP000799437">
    <property type="component" value="Unassembled WGS sequence"/>
</dbReference>
<dbReference type="OrthoDB" id="415889at2759"/>
<dbReference type="InterPro" id="IPR011257">
    <property type="entry name" value="DNA_glycosylase"/>
</dbReference>
<dbReference type="Pfam" id="PF00730">
    <property type="entry name" value="HhH-GPD"/>
    <property type="match status" value="1"/>
</dbReference>
<dbReference type="GO" id="GO:0008725">
    <property type="term" value="F:DNA-3-methyladenine glycosylase activity"/>
    <property type="evidence" value="ECO:0007669"/>
    <property type="project" value="TreeGrafter"/>
</dbReference>
<feature type="domain" description="HhH-GPD" evidence="5">
    <location>
        <begin position="216"/>
        <end position="386"/>
    </location>
</feature>
<dbReference type="Gene3D" id="1.10.340.30">
    <property type="entry name" value="Hypothetical protein, domain 2"/>
    <property type="match status" value="1"/>
</dbReference>
<dbReference type="SMART" id="SM00478">
    <property type="entry name" value="ENDO3c"/>
    <property type="match status" value="1"/>
</dbReference>
<dbReference type="GO" id="GO:0032993">
    <property type="term" value="C:protein-DNA complex"/>
    <property type="evidence" value="ECO:0007669"/>
    <property type="project" value="TreeGrafter"/>
</dbReference>
<dbReference type="GeneID" id="54487080"/>
<evidence type="ECO:0000313" key="6">
    <source>
        <dbReference type="EMBL" id="KAF2759557.1"/>
    </source>
</evidence>
<keyword evidence="2" id="KW-0227">DNA damage</keyword>
<keyword evidence="3" id="KW-0234">DNA repair</keyword>
<keyword evidence="7" id="KW-1185">Reference proteome</keyword>
<dbReference type="EMBL" id="ML996569">
    <property type="protein sequence ID" value="KAF2759557.1"/>
    <property type="molecule type" value="Genomic_DNA"/>
</dbReference>
<dbReference type="PANTHER" id="PTHR43003:SF5">
    <property type="entry name" value="DNA-3-METHYLADENINE GLYCOSYLASE"/>
    <property type="match status" value="1"/>
</dbReference>
<accession>A0A6A6WDB8</accession>
<dbReference type="Gene3D" id="1.10.1670.40">
    <property type="match status" value="1"/>
</dbReference>
<evidence type="ECO:0000256" key="2">
    <source>
        <dbReference type="ARBA" id="ARBA00022763"/>
    </source>
</evidence>
<dbReference type="CDD" id="cd00056">
    <property type="entry name" value="ENDO3c"/>
    <property type="match status" value="1"/>
</dbReference>
<dbReference type="InterPro" id="IPR003265">
    <property type="entry name" value="HhH-GPD_domain"/>
</dbReference>
<evidence type="ECO:0000256" key="4">
    <source>
        <dbReference type="SAM" id="MobiDB-lite"/>
    </source>
</evidence>
<organism evidence="6 7">
    <name type="scientific">Pseudovirgaria hyperparasitica</name>
    <dbReference type="NCBI Taxonomy" id="470096"/>
    <lineage>
        <taxon>Eukaryota</taxon>
        <taxon>Fungi</taxon>
        <taxon>Dikarya</taxon>
        <taxon>Ascomycota</taxon>
        <taxon>Pezizomycotina</taxon>
        <taxon>Dothideomycetes</taxon>
        <taxon>Dothideomycetes incertae sedis</taxon>
        <taxon>Acrospermales</taxon>
        <taxon>Acrospermaceae</taxon>
        <taxon>Pseudovirgaria</taxon>
    </lineage>
</organism>
<dbReference type="SUPFAM" id="SSF48150">
    <property type="entry name" value="DNA-glycosylase"/>
    <property type="match status" value="1"/>
</dbReference>
<protein>
    <submittedName>
        <fullName evidence="6">DNA glycosylase</fullName>
    </submittedName>
</protein>
<evidence type="ECO:0000313" key="7">
    <source>
        <dbReference type="Proteomes" id="UP000799437"/>
    </source>
</evidence>
<dbReference type="InterPro" id="IPR051912">
    <property type="entry name" value="Alkylbase_DNA_Glycosylase/TA"/>
</dbReference>
<sequence>MSAFNATPVHCFLSPASLSSHERLHASSTSTTTLFNNPWLFPDSCCNHVNSSLSSSLDEYSSSIPTGYVKSELAAELTPNPKRRRTVKESPSKPPPPTPTLSNVHFMAAGALPTVNQSSSSLQPRPADPHAANAPLSTPRGSRVVAYSNTTPVKWSVPLPTPTSSTETLLAEGCKHLIEIDPRLRTIIERNHCKIFSPDGLKEVIDPFMSLASGIIGQQVSGAAASSIRKKFVLLFDANPPKDYFPSPEAIAKTSIEKLRTAGLSQRKAEYIQGLAEKFNSGELSAQKLVSATDQEVMHMLVTVRGIGPWSAEMFATFALKRMDVFSTGDLGIQRGMAVLAGRDVNKLRTKGGKWKYMTEKEMVEMSSKFAPYRSLFMWYMWRLSDTNTDVLTT</sequence>
<dbReference type="AlphaFoldDB" id="A0A6A6WDB8"/>
<dbReference type="GO" id="GO:0006285">
    <property type="term" value="P:base-excision repair, AP site formation"/>
    <property type="evidence" value="ECO:0007669"/>
    <property type="project" value="TreeGrafter"/>
</dbReference>
<evidence type="ECO:0000259" key="5">
    <source>
        <dbReference type="SMART" id="SM00478"/>
    </source>
</evidence>
<feature type="region of interest" description="Disordered" evidence="4">
    <location>
        <begin position="77"/>
        <end position="103"/>
    </location>
</feature>
<dbReference type="FunFam" id="1.10.340.30:FF:000004">
    <property type="entry name" value="DNA-3-methyladenine glycosylase II"/>
    <property type="match status" value="1"/>
</dbReference>
<dbReference type="PANTHER" id="PTHR43003">
    <property type="entry name" value="DNA-3-METHYLADENINE GLYCOSYLASE"/>
    <property type="match status" value="1"/>
</dbReference>
<evidence type="ECO:0000256" key="1">
    <source>
        <dbReference type="ARBA" id="ARBA00010817"/>
    </source>
</evidence>
<dbReference type="GO" id="GO:0005634">
    <property type="term" value="C:nucleus"/>
    <property type="evidence" value="ECO:0007669"/>
    <property type="project" value="TreeGrafter"/>
</dbReference>
<proteinExistence type="inferred from homology"/>
<reference evidence="6" key="1">
    <citation type="journal article" date="2020" name="Stud. Mycol.">
        <title>101 Dothideomycetes genomes: a test case for predicting lifestyles and emergence of pathogens.</title>
        <authorList>
            <person name="Haridas S."/>
            <person name="Albert R."/>
            <person name="Binder M."/>
            <person name="Bloem J."/>
            <person name="Labutti K."/>
            <person name="Salamov A."/>
            <person name="Andreopoulos B."/>
            <person name="Baker S."/>
            <person name="Barry K."/>
            <person name="Bills G."/>
            <person name="Bluhm B."/>
            <person name="Cannon C."/>
            <person name="Castanera R."/>
            <person name="Culley D."/>
            <person name="Daum C."/>
            <person name="Ezra D."/>
            <person name="Gonzalez J."/>
            <person name="Henrissat B."/>
            <person name="Kuo A."/>
            <person name="Liang C."/>
            <person name="Lipzen A."/>
            <person name="Lutzoni F."/>
            <person name="Magnuson J."/>
            <person name="Mondo S."/>
            <person name="Nolan M."/>
            <person name="Ohm R."/>
            <person name="Pangilinan J."/>
            <person name="Park H.-J."/>
            <person name="Ramirez L."/>
            <person name="Alfaro M."/>
            <person name="Sun H."/>
            <person name="Tritt A."/>
            <person name="Yoshinaga Y."/>
            <person name="Zwiers L.-H."/>
            <person name="Turgeon B."/>
            <person name="Goodwin S."/>
            <person name="Spatafora J."/>
            <person name="Crous P."/>
            <person name="Grigoriev I."/>
        </authorList>
    </citation>
    <scope>NUCLEOTIDE SEQUENCE</scope>
    <source>
        <strain evidence="6">CBS 121739</strain>
    </source>
</reference>
<dbReference type="GO" id="GO:0032131">
    <property type="term" value="F:alkylated DNA binding"/>
    <property type="evidence" value="ECO:0007669"/>
    <property type="project" value="TreeGrafter"/>
</dbReference>
<gene>
    <name evidence="6" type="ORF">EJ05DRAFT_492313</name>
</gene>
<feature type="region of interest" description="Disordered" evidence="4">
    <location>
        <begin position="115"/>
        <end position="141"/>
    </location>
</feature>
<dbReference type="GO" id="GO:0043916">
    <property type="term" value="F:DNA-7-methylguanine glycosylase activity"/>
    <property type="evidence" value="ECO:0007669"/>
    <property type="project" value="TreeGrafter"/>
</dbReference>
<name>A0A6A6WDB8_9PEZI</name>
<dbReference type="RefSeq" id="XP_033602008.1">
    <property type="nucleotide sequence ID" value="XM_033746026.1"/>
</dbReference>
<comment type="similarity">
    <text evidence="1">Belongs to the alkylbase DNA glycosidase AlkA family.</text>
</comment>
<dbReference type="GO" id="GO:0006307">
    <property type="term" value="P:DNA alkylation repair"/>
    <property type="evidence" value="ECO:0007669"/>
    <property type="project" value="TreeGrafter"/>
</dbReference>
<evidence type="ECO:0000256" key="3">
    <source>
        <dbReference type="ARBA" id="ARBA00023204"/>
    </source>
</evidence>